<feature type="region of interest" description="Disordered" evidence="1">
    <location>
        <begin position="52"/>
        <end position="92"/>
    </location>
</feature>
<reference evidence="3 4" key="1">
    <citation type="journal article" date="2016" name="Mol. Biol. Evol.">
        <title>Comparative Genomics of Early-Diverging Mushroom-Forming Fungi Provides Insights into the Origins of Lignocellulose Decay Capabilities.</title>
        <authorList>
            <person name="Nagy L.G."/>
            <person name="Riley R."/>
            <person name="Tritt A."/>
            <person name="Adam C."/>
            <person name="Daum C."/>
            <person name="Floudas D."/>
            <person name="Sun H."/>
            <person name="Yadav J.S."/>
            <person name="Pangilinan J."/>
            <person name="Larsson K.H."/>
            <person name="Matsuura K."/>
            <person name="Barry K."/>
            <person name="Labutti K."/>
            <person name="Kuo R."/>
            <person name="Ohm R.A."/>
            <person name="Bhattacharya S.S."/>
            <person name="Shirouzu T."/>
            <person name="Yoshinaga Y."/>
            <person name="Martin F.M."/>
            <person name="Grigoriev I.V."/>
            <person name="Hibbett D.S."/>
        </authorList>
    </citation>
    <scope>NUCLEOTIDE SEQUENCE [LARGE SCALE GENOMIC DNA]</scope>
    <source>
        <strain evidence="3 4">HHB12029</strain>
    </source>
</reference>
<feature type="transmembrane region" description="Helical" evidence="2">
    <location>
        <begin position="12"/>
        <end position="31"/>
    </location>
</feature>
<proteinExistence type="predicted"/>
<keyword evidence="2" id="KW-0812">Transmembrane</keyword>
<feature type="compositionally biased region" description="Polar residues" evidence="1">
    <location>
        <begin position="62"/>
        <end position="81"/>
    </location>
</feature>
<evidence type="ECO:0000256" key="1">
    <source>
        <dbReference type="SAM" id="MobiDB-lite"/>
    </source>
</evidence>
<evidence type="ECO:0000256" key="2">
    <source>
        <dbReference type="SAM" id="Phobius"/>
    </source>
</evidence>
<keyword evidence="4" id="KW-1185">Reference proteome</keyword>
<keyword evidence="2" id="KW-1133">Transmembrane helix</keyword>
<dbReference type="InParanoid" id="A0A165E2C1"/>
<evidence type="ECO:0000313" key="3">
    <source>
        <dbReference type="EMBL" id="KZV85914.1"/>
    </source>
</evidence>
<organism evidence="3 4">
    <name type="scientific">Exidia glandulosa HHB12029</name>
    <dbReference type="NCBI Taxonomy" id="1314781"/>
    <lineage>
        <taxon>Eukaryota</taxon>
        <taxon>Fungi</taxon>
        <taxon>Dikarya</taxon>
        <taxon>Basidiomycota</taxon>
        <taxon>Agaricomycotina</taxon>
        <taxon>Agaricomycetes</taxon>
        <taxon>Auriculariales</taxon>
        <taxon>Exidiaceae</taxon>
        <taxon>Exidia</taxon>
    </lineage>
</organism>
<dbReference type="AlphaFoldDB" id="A0A165E2C1"/>
<keyword evidence="2" id="KW-0472">Membrane</keyword>
<protein>
    <submittedName>
        <fullName evidence="3">Uncharacterized protein</fullName>
    </submittedName>
</protein>
<gene>
    <name evidence="3" type="ORF">EXIGLDRAFT_725420</name>
</gene>
<dbReference type="Proteomes" id="UP000077266">
    <property type="component" value="Unassembled WGS sequence"/>
</dbReference>
<accession>A0A165E2C1</accession>
<dbReference type="EMBL" id="KV426172">
    <property type="protein sequence ID" value="KZV85914.1"/>
    <property type="molecule type" value="Genomic_DNA"/>
</dbReference>
<evidence type="ECO:0000313" key="4">
    <source>
        <dbReference type="Proteomes" id="UP000077266"/>
    </source>
</evidence>
<name>A0A165E2C1_EXIGL</name>
<sequence length="92" mass="9836">MTINVSFASPTSLAILLVCAVMLAVAGGFWYKRRALSPRKMEHTKPDLERQVEMKAGGASHPSLSPASARSSMDSDTTVVETSARRQAETAA</sequence>
<feature type="compositionally biased region" description="Basic and acidic residues" evidence="1">
    <location>
        <begin position="83"/>
        <end position="92"/>
    </location>
</feature>